<dbReference type="NCBIfam" id="TIGR01549">
    <property type="entry name" value="HAD-SF-IA-v1"/>
    <property type="match status" value="1"/>
</dbReference>
<proteinExistence type="inferred from homology"/>
<comment type="caution">
    <text evidence="2">The sequence shown here is derived from an EMBL/GenBank/DDBJ whole genome shotgun (WGS) entry which is preliminary data.</text>
</comment>
<dbReference type="GO" id="GO:0008967">
    <property type="term" value="F:phosphoglycolate phosphatase activity"/>
    <property type="evidence" value="ECO:0007669"/>
    <property type="project" value="TreeGrafter"/>
</dbReference>
<dbReference type="PANTHER" id="PTHR43434:SF1">
    <property type="entry name" value="PHOSPHOGLYCOLATE PHOSPHATASE"/>
    <property type="match status" value="1"/>
</dbReference>
<dbReference type="PANTHER" id="PTHR43434">
    <property type="entry name" value="PHOSPHOGLYCOLATE PHOSPHATASE"/>
    <property type="match status" value="1"/>
</dbReference>
<dbReference type="InterPro" id="IPR023214">
    <property type="entry name" value="HAD_sf"/>
</dbReference>
<dbReference type="OrthoDB" id="31229at2157"/>
<keyword evidence="3" id="KW-1185">Reference proteome</keyword>
<dbReference type="Gene3D" id="1.10.150.240">
    <property type="entry name" value="Putative phosphatase, domain 2"/>
    <property type="match status" value="1"/>
</dbReference>
<dbReference type="Pfam" id="PF13419">
    <property type="entry name" value="HAD_2"/>
    <property type="match status" value="1"/>
</dbReference>
<dbReference type="Proteomes" id="UP000466535">
    <property type="component" value="Unassembled WGS sequence"/>
</dbReference>
<dbReference type="Gene3D" id="3.40.50.1000">
    <property type="entry name" value="HAD superfamily/HAD-like"/>
    <property type="match status" value="1"/>
</dbReference>
<dbReference type="RefSeq" id="WP_159764764.1">
    <property type="nucleotide sequence ID" value="NZ_WUUT01000005.1"/>
</dbReference>
<dbReference type="AlphaFoldDB" id="A0A6B0T3L0"/>
<dbReference type="EMBL" id="WUUT01000005">
    <property type="protein sequence ID" value="MXR52644.1"/>
    <property type="molecule type" value="Genomic_DNA"/>
</dbReference>
<sequence length="224" mass="25376">MSSGPYDFWLLDLDGTLIDVEQQYIYDVMNTVGRRFGRSFSEWEAEMLWYGPSQSRATIMDRHEIDPEQFWQAFHEVEQPEKRAAASHLYSDTEQFIRAIDGPVGLVTHCQEFITWPVLKYLDIEDWFDTIVCCTDETGWKPDPEPVELAMADLGVDSDADGVLVGDDPSDVGAAWNAGLTGVHIQRRDPNRVGQCVRGDRRIESLDALLTGASVESDQRRAMD</sequence>
<organism evidence="2 3">
    <name type="scientific">Halovenus carboxidivorans</name>
    <dbReference type="NCBI Taxonomy" id="2692199"/>
    <lineage>
        <taxon>Archaea</taxon>
        <taxon>Methanobacteriati</taxon>
        <taxon>Methanobacteriota</taxon>
        <taxon>Stenosarchaea group</taxon>
        <taxon>Halobacteria</taxon>
        <taxon>Halobacteriales</taxon>
        <taxon>Haloarculaceae</taxon>
        <taxon>Halovenus</taxon>
    </lineage>
</organism>
<dbReference type="InterPro" id="IPR006439">
    <property type="entry name" value="HAD-SF_hydro_IA"/>
</dbReference>
<dbReference type="GO" id="GO:0006281">
    <property type="term" value="P:DNA repair"/>
    <property type="evidence" value="ECO:0007669"/>
    <property type="project" value="TreeGrafter"/>
</dbReference>
<dbReference type="InterPro" id="IPR050155">
    <property type="entry name" value="HAD-like_hydrolase_sf"/>
</dbReference>
<evidence type="ECO:0000313" key="2">
    <source>
        <dbReference type="EMBL" id="MXR52644.1"/>
    </source>
</evidence>
<dbReference type="SFLD" id="SFLDG01129">
    <property type="entry name" value="C1.5:_HAD__Beta-PGM__Phosphata"/>
    <property type="match status" value="1"/>
</dbReference>
<dbReference type="InterPro" id="IPR023198">
    <property type="entry name" value="PGP-like_dom2"/>
</dbReference>
<dbReference type="SUPFAM" id="SSF56784">
    <property type="entry name" value="HAD-like"/>
    <property type="match status" value="1"/>
</dbReference>
<dbReference type="InterPro" id="IPR036412">
    <property type="entry name" value="HAD-like_sf"/>
</dbReference>
<comment type="similarity">
    <text evidence="1">Belongs to the HAD-like hydrolase superfamily.</text>
</comment>
<gene>
    <name evidence="2" type="ORF">GRX03_13640</name>
</gene>
<dbReference type="SFLD" id="SFLDS00003">
    <property type="entry name" value="Haloacid_Dehalogenase"/>
    <property type="match status" value="1"/>
</dbReference>
<keyword evidence="2" id="KW-0378">Hydrolase</keyword>
<name>A0A6B0T3L0_9EURY</name>
<reference evidence="2 3" key="1">
    <citation type="submission" date="2019-12" db="EMBL/GenBank/DDBJ databases">
        <title>Isolation and characterization of three novel carbon monoxide-oxidizing members of Halobacteria from salione crusts and soils.</title>
        <authorList>
            <person name="Myers M.R."/>
            <person name="King G.M."/>
        </authorList>
    </citation>
    <scope>NUCLEOTIDE SEQUENCE [LARGE SCALE GENOMIC DNA]</scope>
    <source>
        <strain evidence="2 3">WSH3</strain>
    </source>
</reference>
<evidence type="ECO:0000313" key="3">
    <source>
        <dbReference type="Proteomes" id="UP000466535"/>
    </source>
</evidence>
<evidence type="ECO:0000256" key="1">
    <source>
        <dbReference type="ARBA" id="ARBA00007958"/>
    </source>
</evidence>
<accession>A0A6B0T3L0</accession>
<dbReference type="InterPro" id="IPR041492">
    <property type="entry name" value="HAD_2"/>
</dbReference>
<protein>
    <submittedName>
        <fullName evidence="2">HAD-IA family hydrolase</fullName>
    </submittedName>
</protein>